<proteinExistence type="predicted"/>
<dbReference type="EMBL" id="JABBWK010000010">
    <property type="protein sequence ID" value="KAG1904461.1"/>
    <property type="molecule type" value="Genomic_DNA"/>
</dbReference>
<dbReference type="RefSeq" id="XP_041230036.1">
    <property type="nucleotide sequence ID" value="XM_041374633.1"/>
</dbReference>
<organism evidence="1 2">
    <name type="scientific">Suillus fuscotomentosus</name>
    <dbReference type="NCBI Taxonomy" id="1912939"/>
    <lineage>
        <taxon>Eukaryota</taxon>
        <taxon>Fungi</taxon>
        <taxon>Dikarya</taxon>
        <taxon>Basidiomycota</taxon>
        <taxon>Agaricomycotina</taxon>
        <taxon>Agaricomycetes</taxon>
        <taxon>Agaricomycetidae</taxon>
        <taxon>Boletales</taxon>
        <taxon>Suillineae</taxon>
        <taxon>Suillaceae</taxon>
        <taxon>Suillus</taxon>
    </lineage>
</organism>
<dbReference type="Proteomes" id="UP001195769">
    <property type="component" value="Unassembled WGS sequence"/>
</dbReference>
<reference evidence="1" key="1">
    <citation type="journal article" date="2020" name="New Phytol.">
        <title>Comparative genomics reveals dynamic genome evolution in host specialist ectomycorrhizal fungi.</title>
        <authorList>
            <person name="Lofgren L.A."/>
            <person name="Nguyen N.H."/>
            <person name="Vilgalys R."/>
            <person name="Ruytinx J."/>
            <person name="Liao H.L."/>
            <person name="Branco S."/>
            <person name="Kuo A."/>
            <person name="LaButti K."/>
            <person name="Lipzen A."/>
            <person name="Andreopoulos W."/>
            <person name="Pangilinan J."/>
            <person name="Riley R."/>
            <person name="Hundley H."/>
            <person name="Na H."/>
            <person name="Barry K."/>
            <person name="Grigoriev I.V."/>
            <person name="Stajich J.E."/>
            <person name="Kennedy P.G."/>
        </authorList>
    </citation>
    <scope>NUCLEOTIDE SEQUENCE</scope>
    <source>
        <strain evidence="1">FC203</strain>
    </source>
</reference>
<gene>
    <name evidence="1" type="ORF">F5891DRAFT_945748</name>
</gene>
<evidence type="ECO:0000313" key="1">
    <source>
        <dbReference type="EMBL" id="KAG1904461.1"/>
    </source>
</evidence>
<protein>
    <submittedName>
        <fullName evidence="1">Uncharacterized protein</fullName>
    </submittedName>
</protein>
<sequence length="79" mass="9003">MNRQARYALCGIVYLGSYHFSCRIFDGLNVWTYDGRNNDGVPLFEAMVSEIDGLDLSCLNGREAHVYVYSLQNADQFQT</sequence>
<evidence type="ECO:0000313" key="2">
    <source>
        <dbReference type="Proteomes" id="UP001195769"/>
    </source>
</evidence>
<keyword evidence="2" id="KW-1185">Reference proteome</keyword>
<comment type="caution">
    <text evidence="1">The sequence shown here is derived from an EMBL/GenBank/DDBJ whole genome shotgun (WGS) entry which is preliminary data.</text>
</comment>
<accession>A0AAD4EE26</accession>
<name>A0AAD4EE26_9AGAM</name>
<dbReference type="GeneID" id="64668931"/>
<dbReference type="AlphaFoldDB" id="A0AAD4EE26"/>